<name>A0A2P6SPA1_ROSCH</name>
<comment type="caution">
    <text evidence="1">The sequence shown here is derived from an EMBL/GenBank/DDBJ whole genome shotgun (WGS) entry which is preliminary data.</text>
</comment>
<proteinExistence type="predicted"/>
<evidence type="ECO:0000313" key="2">
    <source>
        <dbReference type="Proteomes" id="UP000238479"/>
    </source>
</evidence>
<evidence type="ECO:0000313" key="1">
    <source>
        <dbReference type="EMBL" id="PRQ60514.1"/>
    </source>
</evidence>
<dbReference type="Gramene" id="PRQ60514">
    <property type="protein sequence ID" value="PRQ60514"/>
    <property type="gene ID" value="RchiOBHm_Chr1g0382121"/>
</dbReference>
<protein>
    <submittedName>
        <fullName evidence="1">Uncharacterized protein</fullName>
    </submittedName>
</protein>
<organism evidence="1 2">
    <name type="scientific">Rosa chinensis</name>
    <name type="common">China rose</name>
    <dbReference type="NCBI Taxonomy" id="74649"/>
    <lineage>
        <taxon>Eukaryota</taxon>
        <taxon>Viridiplantae</taxon>
        <taxon>Streptophyta</taxon>
        <taxon>Embryophyta</taxon>
        <taxon>Tracheophyta</taxon>
        <taxon>Spermatophyta</taxon>
        <taxon>Magnoliopsida</taxon>
        <taxon>eudicotyledons</taxon>
        <taxon>Gunneridae</taxon>
        <taxon>Pentapetalae</taxon>
        <taxon>rosids</taxon>
        <taxon>fabids</taxon>
        <taxon>Rosales</taxon>
        <taxon>Rosaceae</taxon>
        <taxon>Rosoideae</taxon>
        <taxon>Rosoideae incertae sedis</taxon>
        <taxon>Rosa</taxon>
    </lineage>
</organism>
<keyword evidence="2" id="KW-1185">Reference proteome</keyword>
<reference evidence="1 2" key="1">
    <citation type="journal article" date="2018" name="Nat. Genet.">
        <title>The Rosa genome provides new insights in the design of modern roses.</title>
        <authorList>
            <person name="Bendahmane M."/>
        </authorList>
    </citation>
    <scope>NUCLEOTIDE SEQUENCE [LARGE SCALE GENOMIC DNA]</scope>
    <source>
        <strain evidence="2">cv. Old Blush</strain>
    </source>
</reference>
<dbReference type="AlphaFoldDB" id="A0A2P6SPA1"/>
<dbReference type="Proteomes" id="UP000238479">
    <property type="component" value="Chromosome 1"/>
</dbReference>
<dbReference type="EMBL" id="PDCK01000039">
    <property type="protein sequence ID" value="PRQ60514.1"/>
    <property type="molecule type" value="Genomic_DNA"/>
</dbReference>
<accession>A0A2P6SPA1</accession>
<sequence>MLGFEFIFEIFEGFFEMGFRWSKSPYLFTDFRFGIGNASLTTHLFIQRGTWGSLKDLLEFIGF</sequence>
<gene>
    <name evidence="1" type="ORF">RchiOBHm_Chr1g0382121</name>
</gene>